<dbReference type="Proteomes" id="UP000518605">
    <property type="component" value="Unassembled WGS sequence"/>
</dbReference>
<accession>A0A7W5CER7</accession>
<sequence length="71" mass="8331">METMSYKQLNQISFTDLEVYLVLPKHPIWSRVAELIDFSFADEICAPLYSCRGPKPYAPALKLKFHIVHRY</sequence>
<dbReference type="Pfam" id="PF05598">
    <property type="entry name" value="DUF772"/>
    <property type="match status" value="1"/>
</dbReference>
<dbReference type="InterPro" id="IPR008490">
    <property type="entry name" value="Transposase_InsH_N"/>
</dbReference>
<evidence type="ECO:0000313" key="2">
    <source>
        <dbReference type="EMBL" id="MBB3155925.1"/>
    </source>
</evidence>
<protein>
    <recommendedName>
        <fullName evidence="1">Transposase InsH N-terminal domain-containing protein</fullName>
    </recommendedName>
</protein>
<name>A0A7W5CER7_9BACL</name>
<reference evidence="2 3" key="1">
    <citation type="submission" date="2020-08" db="EMBL/GenBank/DDBJ databases">
        <title>Genomic Encyclopedia of Type Strains, Phase III (KMG-III): the genomes of soil and plant-associated and newly described type strains.</title>
        <authorList>
            <person name="Whitman W."/>
        </authorList>
    </citation>
    <scope>NUCLEOTIDE SEQUENCE [LARGE SCALE GENOMIC DNA]</scope>
    <source>
        <strain evidence="2 3">CECT 8234</strain>
    </source>
</reference>
<dbReference type="AlphaFoldDB" id="A0A7W5CER7"/>
<proteinExistence type="predicted"/>
<organism evidence="2 3">
    <name type="scientific">Paenibacillus endophyticus</name>
    <dbReference type="NCBI Taxonomy" id="1294268"/>
    <lineage>
        <taxon>Bacteria</taxon>
        <taxon>Bacillati</taxon>
        <taxon>Bacillota</taxon>
        <taxon>Bacilli</taxon>
        <taxon>Bacillales</taxon>
        <taxon>Paenibacillaceae</taxon>
        <taxon>Paenibacillus</taxon>
    </lineage>
</organism>
<evidence type="ECO:0000313" key="3">
    <source>
        <dbReference type="Proteomes" id="UP000518605"/>
    </source>
</evidence>
<keyword evidence="3" id="KW-1185">Reference proteome</keyword>
<feature type="domain" description="Transposase InsH N-terminal" evidence="1">
    <location>
        <begin position="23"/>
        <end position="68"/>
    </location>
</feature>
<dbReference type="EMBL" id="JACHXW010000030">
    <property type="protein sequence ID" value="MBB3155925.1"/>
    <property type="molecule type" value="Genomic_DNA"/>
</dbReference>
<gene>
    <name evidence="2" type="ORF">FHS16_006041</name>
</gene>
<comment type="caution">
    <text evidence="2">The sequence shown here is derived from an EMBL/GenBank/DDBJ whole genome shotgun (WGS) entry which is preliminary data.</text>
</comment>
<evidence type="ECO:0000259" key="1">
    <source>
        <dbReference type="Pfam" id="PF05598"/>
    </source>
</evidence>